<dbReference type="PANTHER" id="PTHR13887:SF14">
    <property type="entry name" value="DISULFIDE BOND FORMATION PROTEIN D"/>
    <property type="match status" value="1"/>
</dbReference>
<dbReference type="InterPro" id="IPR013766">
    <property type="entry name" value="Thioredoxin_domain"/>
</dbReference>
<name>A0ABN3VJN8_9PSEU</name>
<evidence type="ECO:0000256" key="2">
    <source>
        <dbReference type="ARBA" id="ARBA00022729"/>
    </source>
</evidence>
<keyword evidence="5" id="KW-0676">Redox-active center</keyword>
<comment type="similarity">
    <text evidence="1">Belongs to the thioredoxin family. DsbA subfamily.</text>
</comment>
<dbReference type="Gene3D" id="3.40.30.10">
    <property type="entry name" value="Glutaredoxin"/>
    <property type="match status" value="1"/>
</dbReference>
<feature type="region of interest" description="Disordered" evidence="6">
    <location>
        <begin position="33"/>
        <end position="65"/>
    </location>
</feature>
<dbReference type="SUPFAM" id="SSF52833">
    <property type="entry name" value="Thioredoxin-like"/>
    <property type="match status" value="1"/>
</dbReference>
<evidence type="ECO:0000256" key="3">
    <source>
        <dbReference type="ARBA" id="ARBA00023002"/>
    </source>
</evidence>
<dbReference type="RefSeq" id="WP_344684041.1">
    <property type="nucleotide sequence ID" value="NZ_BAAAUX010000021.1"/>
</dbReference>
<proteinExistence type="inferred from homology"/>
<dbReference type="PANTHER" id="PTHR13887">
    <property type="entry name" value="GLUTATHIONE S-TRANSFERASE KAPPA"/>
    <property type="match status" value="1"/>
</dbReference>
<evidence type="ECO:0000256" key="1">
    <source>
        <dbReference type="ARBA" id="ARBA00005791"/>
    </source>
</evidence>
<feature type="compositionally biased region" description="Basic and acidic residues" evidence="6">
    <location>
        <begin position="47"/>
        <end position="65"/>
    </location>
</feature>
<evidence type="ECO:0000313" key="8">
    <source>
        <dbReference type="EMBL" id="GAA2810356.1"/>
    </source>
</evidence>
<dbReference type="PROSITE" id="PS51352">
    <property type="entry name" value="THIOREDOXIN_2"/>
    <property type="match status" value="1"/>
</dbReference>
<dbReference type="EMBL" id="BAAAUX010000021">
    <property type="protein sequence ID" value="GAA2810356.1"/>
    <property type="molecule type" value="Genomic_DNA"/>
</dbReference>
<dbReference type="InterPro" id="IPR012336">
    <property type="entry name" value="Thioredoxin-like_fold"/>
</dbReference>
<comment type="caution">
    <text evidence="8">The sequence shown here is derived from an EMBL/GenBank/DDBJ whole genome shotgun (WGS) entry which is preliminary data.</text>
</comment>
<evidence type="ECO:0000256" key="6">
    <source>
        <dbReference type="SAM" id="MobiDB-lite"/>
    </source>
</evidence>
<dbReference type="Proteomes" id="UP001500979">
    <property type="component" value="Unassembled WGS sequence"/>
</dbReference>
<gene>
    <name evidence="8" type="ORF">GCM10010470_52070</name>
</gene>
<reference evidence="8 9" key="1">
    <citation type="journal article" date="2019" name="Int. J. Syst. Evol. Microbiol.">
        <title>The Global Catalogue of Microorganisms (GCM) 10K type strain sequencing project: providing services to taxonomists for standard genome sequencing and annotation.</title>
        <authorList>
            <consortium name="The Broad Institute Genomics Platform"/>
            <consortium name="The Broad Institute Genome Sequencing Center for Infectious Disease"/>
            <person name="Wu L."/>
            <person name="Ma J."/>
        </authorList>
    </citation>
    <scope>NUCLEOTIDE SEQUENCE [LARGE SCALE GENOMIC DNA]</scope>
    <source>
        <strain evidence="8 9">JCM 9383</strain>
    </source>
</reference>
<accession>A0ABN3VJN8</accession>
<evidence type="ECO:0000256" key="5">
    <source>
        <dbReference type="ARBA" id="ARBA00023284"/>
    </source>
</evidence>
<protein>
    <recommendedName>
        <fullName evidence="7">Thioredoxin domain-containing protein</fullName>
    </recommendedName>
</protein>
<feature type="domain" description="Thioredoxin" evidence="7">
    <location>
        <begin position="28"/>
        <end position="226"/>
    </location>
</feature>
<evidence type="ECO:0000256" key="4">
    <source>
        <dbReference type="ARBA" id="ARBA00023157"/>
    </source>
</evidence>
<keyword evidence="2" id="KW-0732">Signal</keyword>
<keyword evidence="3" id="KW-0560">Oxidoreductase</keyword>
<evidence type="ECO:0000259" key="7">
    <source>
        <dbReference type="PROSITE" id="PS51352"/>
    </source>
</evidence>
<dbReference type="Pfam" id="PF13462">
    <property type="entry name" value="Thioredoxin_4"/>
    <property type="match status" value="1"/>
</dbReference>
<sequence>MRNNGKVRRLNVLAGVLAAAVVFLLGYVLATQNQPQAAPPPPQPESPLDKLARRDPGDPVAKGRPDAPVVLVNYSDFRCPFCAKFGRDIEPELLRRFGDDLRVEWRDFPIFGQESLDAAMAGRAAAAQGRFWEFHDTAFAQAPPSGHPPMPRERLVELARQAGVPDLARFEAELDDPAAFAAIQADAMEGSELGVSSTPTFVINGEPVLGAQPIEHFVDVIERARRR</sequence>
<keyword evidence="9" id="KW-1185">Reference proteome</keyword>
<dbReference type="InterPro" id="IPR036249">
    <property type="entry name" value="Thioredoxin-like_sf"/>
</dbReference>
<organism evidence="8 9">
    <name type="scientific">Saccharopolyspora taberi</name>
    <dbReference type="NCBI Taxonomy" id="60895"/>
    <lineage>
        <taxon>Bacteria</taxon>
        <taxon>Bacillati</taxon>
        <taxon>Actinomycetota</taxon>
        <taxon>Actinomycetes</taxon>
        <taxon>Pseudonocardiales</taxon>
        <taxon>Pseudonocardiaceae</taxon>
        <taxon>Saccharopolyspora</taxon>
    </lineage>
</organism>
<keyword evidence="4" id="KW-1015">Disulfide bond</keyword>
<evidence type="ECO:0000313" key="9">
    <source>
        <dbReference type="Proteomes" id="UP001500979"/>
    </source>
</evidence>